<dbReference type="PANTHER" id="PTHR47245">
    <property type="entry name" value="PEPTIDYLPROLYL ISOMERASE"/>
    <property type="match status" value="1"/>
</dbReference>
<feature type="domain" description="PpiC" evidence="1">
    <location>
        <begin position="41"/>
        <end position="100"/>
    </location>
</feature>
<evidence type="ECO:0000259" key="1">
    <source>
        <dbReference type="PROSITE" id="PS50198"/>
    </source>
</evidence>
<name>X1F9K5_9ZZZZ</name>
<dbReference type="GO" id="GO:0003755">
    <property type="term" value="F:peptidyl-prolyl cis-trans isomerase activity"/>
    <property type="evidence" value="ECO:0007669"/>
    <property type="project" value="InterPro"/>
</dbReference>
<feature type="non-terminal residue" evidence="2">
    <location>
        <position position="1"/>
    </location>
</feature>
<sequence>VPGEYAFGSEVEVLSQPIYDETKTKSVGYWLVKILDRQQEPEQVHIQAILLGSEKEAQDVRARLEAGEDFTALAEELSQHEATKESGGDFDWLSPENVAPGSAFAAWADIFKLETGATMKIPKPRIMRRRLFCCCQWES</sequence>
<dbReference type="InterPro" id="IPR000297">
    <property type="entry name" value="PPIase_PpiC"/>
</dbReference>
<accession>X1F9K5</accession>
<comment type="caution">
    <text evidence="2">The sequence shown here is derived from an EMBL/GenBank/DDBJ whole genome shotgun (WGS) entry which is preliminary data.</text>
</comment>
<dbReference type="Pfam" id="PF13616">
    <property type="entry name" value="Rotamase_3"/>
    <property type="match status" value="1"/>
</dbReference>
<dbReference type="PROSITE" id="PS50198">
    <property type="entry name" value="PPIC_PPIASE_2"/>
    <property type="match status" value="1"/>
</dbReference>
<dbReference type="PANTHER" id="PTHR47245:SF2">
    <property type="entry name" value="PEPTIDYL-PROLYL CIS-TRANS ISOMERASE HP_0175-RELATED"/>
    <property type="match status" value="1"/>
</dbReference>
<dbReference type="Gene3D" id="3.10.50.40">
    <property type="match status" value="1"/>
</dbReference>
<protein>
    <recommendedName>
        <fullName evidence="1">PpiC domain-containing protein</fullName>
    </recommendedName>
</protein>
<dbReference type="AlphaFoldDB" id="X1F9K5"/>
<reference evidence="2" key="1">
    <citation type="journal article" date="2014" name="Front. Microbiol.">
        <title>High frequency of phylogenetically diverse reductive dehalogenase-homologous genes in deep subseafloor sedimentary metagenomes.</title>
        <authorList>
            <person name="Kawai M."/>
            <person name="Futagami T."/>
            <person name="Toyoda A."/>
            <person name="Takaki Y."/>
            <person name="Nishi S."/>
            <person name="Hori S."/>
            <person name="Arai W."/>
            <person name="Tsubouchi T."/>
            <person name="Morono Y."/>
            <person name="Uchiyama I."/>
            <person name="Ito T."/>
            <person name="Fujiyama A."/>
            <person name="Inagaki F."/>
            <person name="Takami H."/>
        </authorList>
    </citation>
    <scope>NUCLEOTIDE SEQUENCE</scope>
    <source>
        <strain evidence="2">Expedition CK06-06</strain>
    </source>
</reference>
<proteinExistence type="predicted"/>
<evidence type="ECO:0000313" key="2">
    <source>
        <dbReference type="EMBL" id="GAH29240.1"/>
    </source>
</evidence>
<dbReference type="InterPro" id="IPR050245">
    <property type="entry name" value="PrsA_foldase"/>
</dbReference>
<dbReference type="SUPFAM" id="SSF54534">
    <property type="entry name" value="FKBP-like"/>
    <property type="match status" value="1"/>
</dbReference>
<dbReference type="EMBL" id="BARU01000232">
    <property type="protein sequence ID" value="GAH29240.1"/>
    <property type="molecule type" value="Genomic_DNA"/>
</dbReference>
<dbReference type="InterPro" id="IPR046357">
    <property type="entry name" value="PPIase_dom_sf"/>
</dbReference>
<organism evidence="2">
    <name type="scientific">marine sediment metagenome</name>
    <dbReference type="NCBI Taxonomy" id="412755"/>
    <lineage>
        <taxon>unclassified sequences</taxon>
        <taxon>metagenomes</taxon>
        <taxon>ecological metagenomes</taxon>
    </lineage>
</organism>
<gene>
    <name evidence="2" type="ORF">S03H2_00907</name>
</gene>